<comment type="caution">
    <text evidence="2">The sequence shown here is derived from an EMBL/GenBank/DDBJ whole genome shotgun (WGS) entry which is preliminary data.</text>
</comment>
<feature type="signal peptide" evidence="1">
    <location>
        <begin position="1"/>
        <end position="20"/>
    </location>
</feature>
<feature type="chain" id="PRO_5026897092" evidence="1">
    <location>
        <begin position="21"/>
        <end position="154"/>
    </location>
</feature>
<gene>
    <name evidence="2" type="ORF">GK108_04500</name>
</gene>
<dbReference type="RefSeq" id="WP_163943375.1">
    <property type="nucleotide sequence ID" value="NZ_JAAFZH010000001.1"/>
</dbReference>
<evidence type="ECO:0000256" key="1">
    <source>
        <dbReference type="SAM" id="SignalP"/>
    </source>
</evidence>
<name>A0A6L9L5I9_9BACT</name>
<protein>
    <submittedName>
        <fullName evidence="2">Uncharacterized protein</fullName>
    </submittedName>
</protein>
<evidence type="ECO:0000313" key="3">
    <source>
        <dbReference type="Proteomes" id="UP000474175"/>
    </source>
</evidence>
<keyword evidence="3" id="KW-1185">Reference proteome</keyword>
<accession>A0A6L9L5I9</accession>
<reference evidence="2 3" key="1">
    <citation type="submission" date="2020-02" db="EMBL/GenBank/DDBJ databases">
        <title>Draft genome sequence of two Spirosoma agri KCTC 52727 and Spirosoma terrae KCTC 52035.</title>
        <authorList>
            <person name="Rojas J."/>
            <person name="Ambika Manirajan B."/>
            <person name="Suarez C."/>
            <person name="Ratering S."/>
            <person name="Schnell S."/>
        </authorList>
    </citation>
    <scope>NUCLEOTIDE SEQUENCE [LARGE SCALE GENOMIC DNA]</scope>
    <source>
        <strain evidence="2 3">KCTC 52035</strain>
    </source>
</reference>
<sequence length="154" mass="16638">MKLLVYFFFNVVLFALSARAQPVPKGATAIEVTTTLAGSVLFESVQAYLEDAGFDIDEANEDEGSIVTEYKVISDFGAIKEPVQIRILAHVEEGVVLFKGETVASTIGRSSRSNPVINTLGVDGAANGEFSLMNEVITRYAKTLDLATIEYNVP</sequence>
<organism evidence="2 3">
    <name type="scientific">Spirosoma terrae</name>
    <dbReference type="NCBI Taxonomy" id="1968276"/>
    <lineage>
        <taxon>Bacteria</taxon>
        <taxon>Pseudomonadati</taxon>
        <taxon>Bacteroidota</taxon>
        <taxon>Cytophagia</taxon>
        <taxon>Cytophagales</taxon>
        <taxon>Cytophagaceae</taxon>
        <taxon>Spirosoma</taxon>
    </lineage>
</organism>
<keyword evidence="1" id="KW-0732">Signal</keyword>
<evidence type="ECO:0000313" key="2">
    <source>
        <dbReference type="EMBL" id="NDU94123.1"/>
    </source>
</evidence>
<dbReference type="AlphaFoldDB" id="A0A6L9L5I9"/>
<dbReference type="Proteomes" id="UP000474175">
    <property type="component" value="Unassembled WGS sequence"/>
</dbReference>
<dbReference type="EMBL" id="JAAFZH010000001">
    <property type="protein sequence ID" value="NDU94123.1"/>
    <property type="molecule type" value="Genomic_DNA"/>
</dbReference>
<proteinExistence type="predicted"/>